<dbReference type="Gene3D" id="3.60.21.10">
    <property type="match status" value="1"/>
</dbReference>
<dbReference type="GO" id="GO:0016787">
    <property type="term" value="F:hydrolase activity"/>
    <property type="evidence" value="ECO:0007669"/>
    <property type="project" value="UniProtKB-UniRule"/>
</dbReference>
<evidence type="ECO:0000313" key="4">
    <source>
        <dbReference type="EMBL" id="KFM92984.1"/>
    </source>
</evidence>
<comment type="similarity">
    <text evidence="1 2">Belongs to the metallophosphoesterase superfamily. YfcE family.</text>
</comment>
<dbReference type="RefSeq" id="WP_036624437.1">
    <property type="nucleotide sequence ID" value="NZ_BGML01000001.1"/>
</dbReference>
<gene>
    <name evidence="4" type="primary">yfcE</name>
    <name evidence="4" type="ORF">DJ90_2809</name>
</gene>
<dbReference type="InterPro" id="IPR024654">
    <property type="entry name" value="Calcineurin-like_PHP_lpxH"/>
</dbReference>
<dbReference type="HOGENOM" id="CLU_063749_1_1_9"/>
<dbReference type="InterPro" id="IPR041802">
    <property type="entry name" value="MPP_YfcE"/>
</dbReference>
<evidence type="ECO:0000313" key="5">
    <source>
        <dbReference type="Proteomes" id="UP000029278"/>
    </source>
</evidence>
<name>A0A090Y3J0_PAEMA</name>
<dbReference type="InterPro" id="IPR029052">
    <property type="entry name" value="Metallo-depent_PP-like"/>
</dbReference>
<evidence type="ECO:0000256" key="1">
    <source>
        <dbReference type="ARBA" id="ARBA00008950"/>
    </source>
</evidence>
<dbReference type="InterPro" id="IPR000979">
    <property type="entry name" value="Phosphodiesterase_MJ0936/Vps29"/>
</dbReference>
<dbReference type="NCBIfam" id="TIGR00040">
    <property type="entry name" value="yfcE"/>
    <property type="match status" value="1"/>
</dbReference>
<proteinExistence type="inferred from homology"/>
<protein>
    <recommendedName>
        <fullName evidence="2">Phosphoesterase</fullName>
        <ecNumber evidence="2">3.1.4.-</ecNumber>
    </recommendedName>
</protein>
<dbReference type="GO" id="GO:0046872">
    <property type="term" value="F:metal ion binding"/>
    <property type="evidence" value="ECO:0007669"/>
    <property type="project" value="UniProtKB-KW"/>
</dbReference>
<dbReference type="Pfam" id="PF12850">
    <property type="entry name" value="Metallophos_2"/>
    <property type="match status" value="1"/>
</dbReference>
<comment type="caution">
    <text evidence="4">The sequence shown here is derived from an EMBL/GenBank/DDBJ whole genome shotgun (WGS) entry which is preliminary data.</text>
</comment>
<keyword evidence="2" id="KW-0479">Metal-binding</keyword>
<keyword evidence="5" id="KW-1185">Reference proteome</keyword>
<organism evidence="4 5">
    <name type="scientific">Paenibacillus macerans</name>
    <name type="common">Bacillus macerans</name>
    <dbReference type="NCBI Taxonomy" id="44252"/>
    <lineage>
        <taxon>Bacteria</taxon>
        <taxon>Bacillati</taxon>
        <taxon>Bacillota</taxon>
        <taxon>Bacilli</taxon>
        <taxon>Bacillales</taxon>
        <taxon>Paenibacillaceae</taxon>
        <taxon>Paenibacillus</taxon>
    </lineage>
</organism>
<dbReference type="EMBL" id="JMQA01000053">
    <property type="protein sequence ID" value="KFM92984.1"/>
    <property type="molecule type" value="Genomic_DNA"/>
</dbReference>
<dbReference type="AlphaFoldDB" id="A0A090Y3J0"/>
<dbReference type="OrthoDB" id="9813918at2"/>
<dbReference type="CDD" id="cd00841">
    <property type="entry name" value="MPP_YfcE"/>
    <property type="match status" value="1"/>
</dbReference>
<reference evidence="4 5" key="1">
    <citation type="submission" date="2014-04" db="EMBL/GenBank/DDBJ databases">
        <authorList>
            <person name="Bishop-Lilly K.A."/>
            <person name="Broomall S.M."/>
            <person name="Chain P.S."/>
            <person name="Chertkov O."/>
            <person name="Coyne S.R."/>
            <person name="Daligault H.E."/>
            <person name="Davenport K.W."/>
            <person name="Erkkila T."/>
            <person name="Frey K.G."/>
            <person name="Gibbons H.S."/>
            <person name="Gu W."/>
            <person name="Jaissle J."/>
            <person name="Johnson S.L."/>
            <person name="Koroleva G.I."/>
            <person name="Ladner J.T."/>
            <person name="Lo C.-C."/>
            <person name="Minogue T.D."/>
            <person name="Munk C."/>
            <person name="Palacios G.F."/>
            <person name="Redden C.L."/>
            <person name="Rosenzweig C.N."/>
            <person name="Scholz M.B."/>
            <person name="Teshima H."/>
            <person name="Xu Y."/>
        </authorList>
    </citation>
    <scope>NUCLEOTIDE SEQUENCE [LARGE SCALE GENOMIC DNA]</scope>
    <source>
        <strain evidence="4 5">8244</strain>
    </source>
</reference>
<sequence length="181" mass="20308">MKLMFISDVHGSAHWLDRALEKAEEERPDQLVMLGDFLYHGPRNALPDGYDPQRVAETLNRHKHKIAAVRGNCDAEVDQMLLEFPMMADYAMILHEGRRIYATHGHGFNIEQLPPLAENDVFIQGHTHIPVADRKGGVFVLNPGSIALPKDNYPHSYGILAGDEFLVKDFDGGTVKGIRLK</sequence>
<dbReference type="PATRIC" id="fig|44252.3.peg.6111"/>
<dbReference type="NCBIfam" id="NF006988">
    <property type="entry name" value="PRK09453.1"/>
    <property type="match status" value="1"/>
</dbReference>
<evidence type="ECO:0000256" key="2">
    <source>
        <dbReference type="RuleBase" id="RU362039"/>
    </source>
</evidence>
<dbReference type="PANTHER" id="PTHR11124">
    <property type="entry name" value="VACUOLAR SORTING PROTEIN VPS29"/>
    <property type="match status" value="1"/>
</dbReference>
<dbReference type="SUPFAM" id="SSF56300">
    <property type="entry name" value="Metallo-dependent phosphatases"/>
    <property type="match status" value="1"/>
</dbReference>
<dbReference type="GeneID" id="77008509"/>
<accession>A0A090Y3J0</accession>
<dbReference type="EC" id="3.1.4.-" evidence="2"/>
<feature type="domain" description="Calcineurin-like phosphoesterase" evidence="3">
    <location>
        <begin position="1"/>
        <end position="160"/>
    </location>
</feature>
<dbReference type="Proteomes" id="UP000029278">
    <property type="component" value="Unassembled WGS sequence"/>
</dbReference>
<evidence type="ECO:0000259" key="3">
    <source>
        <dbReference type="Pfam" id="PF12850"/>
    </source>
</evidence>
<comment type="cofactor">
    <cofactor evidence="2">
        <name>a divalent metal cation</name>
        <dbReference type="ChEBI" id="CHEBI:60240"/>
    </cofactor>
</comment>
<dbReference type="STRING" id="44252.DJ90_2809"/>